<comment type="cofactor">
    <cofactor evidence="1 4">
        <name>FAD</name>
        <dbReference type="ChEBI" id="CHEBI:57692"/>
    </cofactor>
</comment>
<evidence type="ECO:0000256" key="2">
    <source>
        <dbReference type="ARBA" id="ARBA00010790"/>
    </source>
</evidence>
<dbReference type="PROSITE" id="PS00624">
    <property type="entry name" value="GMC_OXRED_2"/>
    <property type="match status" value="1"/>
</dbReference>
<dbReference type="Pfam" id="PF05199">
    <property type="entry name" value="GMC_oxred_C"/>
    <property type="match status" value="1"/>
</dbReference>
<keyword evidence="4" id="KW-0285">Flavoprotein</keyword>
<dbReference type="AlphaFoldDB" id="A0A4Y9ZJ93"/>
<dbReference type="SUPFAM" id="SSF54373">
    <property type="entry name" value="FAD-linked reductases, C-terminal domain"/>
    <property type="match status" value="1"/>
</dbReference>
<dbReference type="EMBL" id="SFCI01001960">
    <property type="protein sequence ID" value="TFY74655.1"/>
    <property type="molecule type" value="Genomic_DNA"/>
</dbReference>
<dbReference type="PANTHER" id="PTHR11552">
    <property type="entry name" value="GLUCOSE-METHANOL-CHOLINE GMC OXIDOREDUCTASE"/>
    <property type="match status" value="1"/>
</dbReference>
<keyword evidence="4" id="KW-0274">FAD</keyword>
<dbReference type="InterPro" id="IPR000172">
    <property type="entry name" value="GMC_OxRdtase_N"/>
</dbReference>
<comment type="caution">
    <text evidence="6">The sequence shown here is derived from an EMBL/GenBank/DDBJ whole genome shotgun (WGS) entry which is preliminary data.</text>
</comment>
<dbReference type="Pfam" id="PF00732">
    <property type="entry name" value="GMC_oxred_N"/>
    <property type="match status" value="1"/>
</dbReference>
<dbReference type="OrthoDB" id="269227at2759"/>
<feature type="binding site" evidence="4">
    <location>
        <begin position="121"/>
        <end position="124"/>
    </location>
    <ligand>
        <name>FAD</name>
        <dbReference type="ChEBI" id="CHEBI:57692"/>
    </ligand>
</feature>
<keyword evidence="7" id="KW-1185">Reference proteome</keyword>
<name>A0A4Y9ZJ93_9AGAM</name>
<feature type="domain" description="Glucose-methanol-choline oxidoreductase N-terminal" evidence="5">
    <location>
        <begin position="300"/>
        <end position="314"/>
    </location>
</feature>
<reference evidence="6 7" key="1">
    <citation type="submission" date="2019-02" db="EMBL/GenBank/DDBJ databases">
        <title>Genome sequencing of the rare red list fungi Hericium alpestre (H. flagellum).</title>
        <authorList>
            <person name="Buettner E."/>
            <person name="Kellner H."/>
        </authorList>
    </citation>
    <scope>NUCLEOTIDE SEQUENCE [LARGE SCALE GENOMIC DNA]</scope>
    <source>
        <strain evidence="6 7">DSM 108284</strain>
    </source>
</reference>
<comment type="similarity">
    <text evidence="2">Belongs to the GMC oxidoreductase family.</text>
</comment>
<organism evidence="6 7">
    <name type="scientific">Hericium alpestre</name>
    <dbReference type="NCBI Taxonomy" id="135208"/>
    <lineage>
        <taxon>Eukaryota</taxon>
        <taxon>Fungi</taxon>
        <taxon>Dikarya</taxon>
        <taxon>Basidiomycota</taxon>
        <taxon>Agaricomycotina</taxon>
        <taxon>Agaricomycetes</taxon>
        <taxon>Russulales</taxon>
        <taxon>Hericiaceae</taxon>
        <taxon>Hericium</taxon>
    </lineage>
</organism>
<dbReference type="InterPro" id="IPR036188">
    <property type="entry name" value="FAD/NAD-bd_sf"/>
</dbReference>
<dbReference type="Gene3D" id="3.30.560.10">
    <property type="entry name" value="Glucose Oxidase, domain 3"/>
    <property type="match status" value="1"/>
</dbReference>
<evidence type="ECO:0000313" key="6">
    <source>
        <dbReference type="EMBL" id="TFY74655.1"/>
    </source>
</evidence>
<sequence>MWPFSHSVPELKPHEVGTCLHANVRASAVDAVTYDYIIVGGGSAGCCLASRLSEDPSVTVLLLERGNVTDTWASKVPLISSDLFRSGTPAARWTTQPMPEVDGRTLEVVRGEALGGTSRVNGLVYTRGAPGDYNLWKELGHEGWGYDDLLPYFVKSEKTLSQPPSSFRGSEGPWQNQTFKEVHYKFARHILSATQAIGIPPIQDVNSPKASAAGHATLDICVDRNIYRASTYRAFLPPNLAQARKKHLKICTDTVALRIETETSSGKVRAVGVHFGDVSGNERSPKYYAKAQREVILCAGALGSPQLLQLSGLGPADHLKEKGIPVVRDMPGVGSHLQDHPGVPVMYEVPVSDTLFVLEKQPLAAMIEFLKYVTIGRGLFVLPFTPTSIFVPSRLLNKNSEVIDASAPALTGADLPDIEIMPIPYNASDVVIDGKGIFSLLGALIKPKSVGTQPRGLHHPAQGLRLALRIAEQVRTQGYLMKDLQVPETENEVDMDRFIRKNMRTTYHYASTCRMAREAEGGVVDDDLRVYGVQGLRVCDTSVFPEIVATHLMAPAVVVAEKCADLIKTTWK</sequence>
<dbReference type="InterPro" id="IPR012132">
    <property type="entry name" value="GMC_OxRdtase"/>
</dbReference>
<dbReference type="SUPFAM" id="SSF51905">
    <property type="entry name" value="FAD/NAD(P)-binding domain"/>
    <property type="match status" value="1"/>
</dbReference>
<dbReference type="InterPro" id="IPR007867">
    <property type="entry name" value="GMC_OxRtase_C"/>
</dbReference>
<evidence type="ECO:0000313" key="7">
    <source>
        <dbReference type="Proteomes" id="UP000298061"/>
    </source>
</evidence>
<evidence type="ECO:0000259" key="5">
    <source>
        <dbReference type="PROSITE" id="PS00624"/>
    </source>
</evidence>
<gene>
    <name evidence="6" type="ORF">EWM64_g9357</name>
</gene>
<evidence type="ECO:0000256" key="1">
    <source>
        <dbReference type="ARBA" id="ARBA00001974"/>
    </source>
</evidence>
<dbReference type="GO" id="GO:0050660">
    <property type="term" value="F:flavin adenine dinucleotide binding"/>
    <property type="evidence" value="ECO:0007669"/>
    <property type="project" value="InterPro"/>
</dbReference>
<protein>
    <recommendedName>
        <fullName evidence="5">Glucose-methanol-choline oxidoreductase N-terminal domain-containing protein</fullName>
    </recommendedName>
</protein>
<feature type="active site" description="Proton donor" evidence="3">
    <location>
        <position position="508"/>
    </location>
</feature>
<accession>A0A4Y9ZJ93</accession>
<feature type="binding site" evidence="4">
    <location>
        <position position="117"/>
    </location>
    <ligand>
        <name>FAD</name>
        <dbReference type="ChEBI" id="CHEBI:57692"/>
    </ligand>
</feature>
<dbReference type="PIRSF" id="PIRSF000137">
    <property type="entry name" value="Alcohol_oxidase"/>
    <property type="match status" value="1"/>
</dbReference>
<evidence type="ECO:0000256" key="4">
    <source>
        <dbReference type="PIRSR" id="PIRSR000137-2"/>
    </source>
</evidence>
<feature type="active site" description="Proton acceptor" evidence="3">
    <location>
        <position position="551"/>
    </location>
</feature>
<dbReference type="STRING" id="135208.A0A4Y9ZJ93"/>
<dbReference type="Proteomes" id="UP000298061">
    <property type="component" value="Unassembled WGS sequence"/>
</dbReference>
<evidence type="ECO:0000256" key="3">
    <source>
        <dbReference type="PIRSR" id="PIRSR000137-1"/>
    </source>
</evidence>
<proteinExistence type="inferred from homology"/>
<dbReference type="Gene3D" id="3.50.50.60">
    <property type="entry name" value="FAD/NAD(P)-binding domain"/>
    <property type="match status" value="1"/>
</dbReference>
<dbReference type="PANTHER" id="PTHR11552:SF219">
    <property type="entry name" value="GLUCOSE-METHANOL-CHOLINE OXIDOREDUCTASE N-TERMINAL DOMAIN-CONTAINING PROTEIN"/>
    <property type="match status" value="1"/>
</dbReference>
<dbReference type="GO" id="GO:0016614">
    <property type="term" value="F:oxidoreductase activity, acting on CH-OH group of donors"/>
    <property type="evidence" value="ECO:0007669"/>
    <property type="project" value="InterPro"/>
</dbReference>